<sequence>WLCIEPVGAKDCSGEDGIEKTPETSFLNKKSALQLLEGSPVSKTIVFCNKIDTCRKVENVFKRFDRKGTRAQVLPFHAAVAQESRLANIKEFTSSQSDEVSQFLICTDRASRGIDFAGVDHVVVFDFPRDPSEYVRRVGRTARGAGGKGKAFIFVVGKQISLARKIMERNQKGHPLHDLPC</sequence>
<evidence type="ECO:0000256" key="1">
    <source>
        <dbReference type="ARBA" id="ARBA00022741"/>
    </source>
</evidence>
<keyword evidence="4" id="KW-0067">ATP-binding</keyword>
<reference evidence="6 7" key="1">
    <citation type="journal article" date="2018" name="Sci. Data">
        <title>The draft genome sequence of cork oak.</title>
        <authorList>
            <person name="Ramos A.M."/>
            <person name="Usie A."/>
            <person name="Barbosa P."/>
            <person name="Barros P.M."/>
            <person name="Capote T."/>
            <person name="Chaves I."/>
            <person name="Simoes F."/>
            <person name="Abreu I."/>
            <person name="Carrasquinho I."/>
            <person name="Faro C."/>
            <person name="Guimaraes J.B."/>
            <person name="Mendonca D."/>
            <person name="Nobrega F."/>
            <person name="Rodrigues L."/>
            <person name="Saibo N.J.M."/>
            <person name="Varela M.C."/>
            <person name="Egas C."/>
            <person name="Matos J."/>
            <person name="Miguel C.M."/>
            <person name="Oliveira M.M."/>
            <person name="Ricardo C.P."/>
            <person name="Goncalves S."/>
        </authorList>
    </citation>
    <scope>NUCLEOTIDE SEQUENCE [LARGE SCALE GENOMIC DNA]</scope>
    <source>
        <strain evidence="7">cv. HL8</strain>
    </source>
</reference>
<dbReference type="PANTHER" id="PTHR47960">
    <property type="entry name" value="DEAD-BOX ATP-DEPENDENT RNA HELICASE 50"/>
    <property type="match status" value="1"/>
</dbReference>
<keyword evidence="2" id="KW-0378">Hydrolase</keyword>
<feature type="non-terminal residue" evidence="6">
    <location>
        <position position="1"/>
    </location>
</feature>
<keyword evidence="7" id="KW-1185">Reference proteome</keyword>
<evidence type="ECO:0000313" key="6">
    <source>
        <dbReference type="EMBL" id="KAK7824628.1"/>
    </source>
</evidence>
<feature type="domain" description="Helicase C-terminal" evidence="5">
    <location>
        <begin position="28"/>
        <end position="181"/>
    </location>
</feature>
<dbReference type="GO" id="GO:0004386">
    <property type="term" value="F:helicase activity"/>
    <property type="evidence" value="ECO:0007669"/>
    <property type="project" value="UniProtKB-KW"/>
</dbReference>
<gene>
    <name evidence="6" type="primary">RH50_0</name>
    <name evidence="6" type="ORF">CFP56_034228</name>
</gene>
<comment type="caution">
    <text evidence="6">The sequence shown here is derived from an EMBL/GenBank/DDBJ whole genome shotgun (WGS) entry which is preliminary data.</text>
</comment>
<proteinExistence type="predicted"/>
<dbReference type="InterPro" id="IPR027417">
    <property type="entry name" value="P-loop_NTPase"/>
</dbReference>
<evidence type="ECO:0000256" key="2">
    <source>
        <dbReference type="ARBA" id="ARBA00022801"/>
    </source>
</evidence>
<name>A0AAW0JCL5_QUESU</name>
<evidence type="ECO:0000259" key="5">
    <source>
        <dbReference type="PROSITE" id="PS51194"/>
    </source>
</evidence>
<dbReference type="SMART" id="SM00490">
    <property type="entry name" value="HELICc"/>
    <property type="match status" value="1"/>
</dbReference>
<dbReference type="GO" id="GO:0005524">
    <property type="term" value="F:ATP binding"/>
    <property type="evidence" value="ECO:0007669"/>
    <property type="project" value="UniProtKB-KW"/>
</dbReference>
<dbReference type="GO" id="GO:0016787">
    <property type="term" value="F:hydrolase activity"/>
    <property type="evidence" value="ECO:0007669"/>
    <property type="project" value="UniProtKB-KW"/>
</dbReference>
<keyword evidence="3 6" id="KW-0347">Helicase</keyword>
<dbReference type="EMBL" id="PKMF04000597">
    <property type="protein sequence ID" value="KAK7824628.1"/>
    <property type="molecule type" value="Genomic_DNA"/>
</dbReference>
<dbReference type="InterPro" id="IPR001650">
    <property type="entry name" value="Helicase_C-like"/>
</dbReference>
<dbReference type="Gene3D" id="3.40.50.300">
    <property type="entry name" value="P-loop containing nucleotide triphosphate hydrolases"/>
    <property type="match status" value="1"/>
</dbReference>
<dbReference type="AlphaFoldDB" id="A0AAW0JCL5"/>
<organism evidence="6 7">
    <name type="scientific">Quercus suber</name>
    <name type="common">Cork oak</name>
    <dbReference type="NCBI Taxonomy" id="58331"/>
    <lineage>
        <taxon>Eukaryota</taxon>
        <taxon>Viridiplantae</taxon>
        <taxon>Streptophyta</taxon>
        <taxon>Embryophyta</taxon>
        <taxon>Tracheophyta</taxon>
        <taxon>Spermatophyta</taxon>
        <taxon>Magnoliopsida</taxon>
        <taxon>eudicotyledons</taxon>
        <taxon>Gunneridae</taxon>
        <taxon>Pentapetalae</taxon>
        <taxon>rosids</taxon>
        <taxon>fabids</taxon>
        <taxon>Fagales</taxon>
        <taxon>Fagaceae</taxon>
        <taxon>Quercus</taxon>
    </lineage>
</organism>
<dbReference type="CDD" id="cd18787">
    <property type="entry name" value="SF2_C_DEAD"/>
    <property type="match status" value="1"/>
</dbReference>
<dbReference type="Pfam" id="PF00271">
    <property type="entry name" value="Helicase_C"/>
    <property type="match status" value="1"/>
</dbReference>
<dbReference type="Proteomes" id="UP000237347">
    <property type="component" value="Unassembled WGS sequence"/>
</dbReference>
<protein>
    <submittedName>
        <fullName evidence="6">Dead-box atp-dependent rna helicase 50</fullName>
    </submittedName>
</protein>
<keyword evidence="1" id="KW-0547">Nucleotide-binding</keyword>
<evidence type="ECO:0000256" key="3">
    <source>
        <dbReference type="ARBA" id="ARBA00022806"/>
    </source>
</evidence>
<accession>A0AAW0JCL5</accession>
<evidence type="ECO:0000313" key="7">
    <source>
        <dbReference type="Proteomes" id="UP000237347"/>
    </source>
</evidence>
<dbReference type="SUPFAM" id="SSF52540">
    <property type="entry name" value="P-loop containing nucleoside triphosphate hydrolases"/>
    <property type="match status" value="1"/>
</dbReference>
<dbReference type="PROSITE" id="PS51194">
    <property type="entry name" value="HELICASE_CTER"/>
    <property type="match status" value="1"/>
</dbReference>
<evidence type="ECO:0000256" key="4">
    <source>
        <dbReference type="ARBA" id="ARBA00022840"/>
    </source>
</evidence>